<reference evidence="2 3" key="1">
    <citation type="journal article" date="2018" name="Syst. Appl. Microbiol.">
        <title>Corynebacterium heidelbergense sp. nov., isolated from the preen glands of Egyptian geese (Alopochen aegyptiacus).</title>
        <authorList>
            <person name="Braun M.S."/>
            <person name="Wang E."/>
            <person name="Zimmermann S."/>
            <person name="Wink M."/>
        </authorList>
    </citation>
    <scope>NUCLEOTIDE SEQUENCE [LARGE SCALE GENOMIC DNA]</scope>
    <source>
        <strain evidence="2 3">647</strain>
    </source>
</reference>
<keyword evidence="3" id="KW-1185">Reference proteome</keyword>
<evidence type="ECO:0000313" key="3">
    <source>
        <dbReference type="Proteomes" id="UP000251577"/>
    </source>
</evidence>
<dbReference type="InterPro" id="IPR011063">
    <property type="entry name" value="TilS/TtcA_N"/>
</dbReference>
<organism evidence="2 3">
    <name type="scientific">Corynebacterium heidelbergense</name>
    <dbReference type="NCBI Taxonomy" id="2055947"/>
    <lineage>
        <taxon>Bacteria</taxon>
        <taxon>Bacillati</taxon>
        <taxon>Actinomycetota</taxon>
        <taxon>Actinomycetes</taxon>
        <taxon>Mycobacteriales</taxon>
        <taxon>Corynebacteriaceae</taxon>
        <taxon>Corynebacterium</taxon>
    </lineage>
</organism>
<dbReference type="InterPro" id="IPR014729">
    <property type="entry name" value="Rossmann-like_a/b/a_fold"/>
</dbReference>
<evidence type="ECO:0000259" key="1">
    <source>
        <dbReference type="Pfam" id="PF01171"/>
    </source>
</evidence>
<accession>A0A364V3D9</accession>
<protein>
    <submittedName>
        <fullName evidence="2">tRNA lysidine(34) synthetase TilS</fullName>
    </submittedName>
</protein>
<gene>
    <name evidence="2" type="ORF">DLJ54_09950</name>
</gene>
<proteinExistence type="predicted"/>
<dbReference type="AlphaFoldDB" id="A0A364V3D9"/>
<name>A0A364V3D9_9CORY</name>
<dbReference type="SUPFAM" id="SSF52402">
    <property type="entry name" value="Adenine nucleotide alpha hydrolases-like"/>
    <property type="match status" value="1"/>
</dbReference>
<dbReference type="Gene3D" id="3.40.50.620">
    <property type="entry name" value="HUPs"/>
    <property type="match status" value="1"/>
</dbReference>
<comment type="caution">
    <text evidence="2">The sequence shown here is derived from an EMBL/GenBank/DDBJ whole genome shotgun (WGS) entry which is preliminary data.</text>
</comment>
<sequence length="85" mass="8950">MDELEREYPEQARDLRQGPVVVGVSGGADSLALLDACVKVLGAAAVRSVTVDHQLQEGSGQVAREAAERARSWGVAAEAVSYTQP</sequence>
<dbReference type="Pfam" id="PF01171">
    <property type="entry name" value="ATP_bind_3"/>
    <property type="match status" value="1"/>
</dbReference>
<evidence type="ECO:0000313" key="2">
    <source>
        <dbReference type="EMBL" id="RAV31142.1"/>
    </source>
</evidence>
<feature type="non-terminal residue" evidence="2">
    <location>
        <position position="85"/>
    </location>
</feature>
<dbReference type="Proteomes" id="UP000251577">
    <property type="component" value="Unassembled WGS sequence"/>
</dbReference>
<feature type="domain" description="tRNA(Ile)-lysidine/2-thiocytidine synthase N-terminal" evidence="1">
    <location>
        <begin position="20"/>
        <end position="79"/>
    </location>
</feature>
<dbReference type="EMBL" id="QHCV01000177">
    <property type="protein sequence ID" value="RAV31142.1"/>
    <property type="molecule type" value="Genomic_DNA"/>
</dbReference>